<dbReference type="EMBL" id="CP126446">
    <property type="protein sequence ID" value="WIF96922.1"/>
    <property type="molecule type" value="Genomic_DNA"/>
</dbReference>
<evidence type="ECO:0000313" key="4">
    <source>
        <dbReference type="EMBL" id="WIF96922.1"/>
    </source>
</evidence>
<keyword evidence="3" id="KW-0472">Membrane</keyword>
<dbReference type="NCBIfam" id="TIGR02532">
    <property type="entry name" value="IV_pilin_GFxxxE"/>
    <property type="match status" value="1"/>
</dbReference>
<evidence type="ECO:0000256" key="3">
    <source>
        <dbReference type="SAM" id="Phobius"/>
    </source>
</evidence>
<evidence type="ECO:0000256" key="2">
    <source>
        <dbReference type="ARBA" id="ARBA00023287"/>
    </source>
</evidence>
<keyword evidence="3" id="KW-0812">Transmembrane</keyword>
<accession>A0ABY8UTS6</accession>
<evidence type="ECO:0000256" key="1">
    <source>
        <dbReference type="ARBA" id="ARBA00004241"/>
    </source>
</evidence>
<dbReference type="Pfam" id="PF07963">
    <property type="entry name" value="N_methyl"/>
    <property type="match status" value="1"/>
</dbReference>
<dbReference type="RefSeq" id="WP_255687788.1">
    <property type="nucleotide sequence ID" value="NZ_CP126446.1"/>
</dbReference>
<keyword evidence="3" id="KW-1133">Transmembrane helix</keyword>
<feature type="transmembrane region" description="Helical" evidence="3">
    <location>
        <begin position="7"/>
        <end position="30"/>
    </location>
</feature>
<dbReference type="InterPro" id="IPR012902">
    <property type="entry name" value="N_methyl_site"/>
</dbReference>
<dbReference type="NCBIfam" id="NF040982">
    <property type="entry name" value="ComGD"/>
    <property type="match status" value="1"/>
</dbReference>
<dbReference type="InterPro" id="IPR045584">
    <property type="entry name" value="Pilin-like"/>
</dbReference>
<dbReference type="PROSITE" id="PS51257">
    <property type="entry name" value="PROKAR_LIPOPROTEIN"/>
    <property type="match status" value="1"/>
</dbReference>
<gene>
    <name evidence="4" type="primary">comGD</name>
    <name evidence="4" type="ORF">QNI29_14355</name>
</gene>
<dbReference type="InterPro" id="IPR016785">
    <property type="entry name" value="ComGD"/>
</dbReference>
<keyword evidence="2" id="KW-0178">Competence</keyword>
<organism evidence="4 5">
    <name type="scientific">Pontibacillus chungwhensis</name>
    <dbReference type="NCBI Taxonomy" id="265426"/>
    <lineage>
        <taxon>Bacteria</taxon>
        <taxon>Bacillati</taxon>
        <taxon>Bacillota</taxon>
        <taxon>Bacilli</taxon>
        <taxon>Bacillales</taxon>
        <taxon>Bacillaceae</taxon>
        <taxon>Pontibacillus</taxon>
    </lineage>
</organism>
<dbReference type="Proteomes" id="UP001236652">
    <property type="component" value="Chromosome"/>
</dbReference>
<comment type="subcellular location">
    <subcellularLocation>
        <location evidence="1">Cell surface</location>
    </subcellularLocation>
</comment>
<protein>
    <submittedName>
        <fullName evidence="4">Competence type IV pilus minor pilin ComGD</fullName>
    </submittedName>
</protein>
<dbReference type="PIRSF" id="PIRSF021292">
    <property type="entry name" value="Competence_ComGD"/>
    <property type="match status" value="1"/>
</dbReference>
<evidence type="ECO:0000313" key="5">
    <source>
        <dbReference type="Proteomes" id="UP001236652"/>
    </source>
</evidence>
<proteinExistence type="predicted"/>
<sequence>MNKKDEGFTLIEMMITLSIFGVLLSCTILLTDRLFVRAQEDLFLKQFYEDVLFMQQETMTKQKRYELVFFESQGEYRIFTEGYTKVLLSRSVPSRWSIKMWTLEDPIEFKFDGQTVHPGKFAFKSPHSTFLITFPFGKARFYVTEQ</sequence>
<keyword evidence="5" id="KW-1185">Reference proteome</keyword>
<dbReference type="SUPFAM" id="SSF54523">
    <property type="entry name" value="Pili subunits"/>
    <property type="match status" value="1"/>
</dbReference>
<name>A0ABY8UTS6_9BACI</name>
<reference evidence="4 5" key="1">
    <citation type="submission" date="2023-05" db="EMBL/GenBank/DDBJ databases">
        <title>Comparative genomics reveals the evidence of polycyclic aromatic hydrocarbons degradation in moderately halophilic genus Pontibacillus.</title>
        <authorList>
            <person name="Yang H."/>
            <person name="Qian Z."/>
        </authorList>
    </citation>
    <scope>NUCLEOTIDE SEQUENCE [LARGE SCALE GENOMIC DNA]</scope>
    <source>
        <strain evidence="5">HN14</strain>
    </source>
</reference>